<accession>A0A4C1UMF6</accession>
<protein>
    <submittedName>
        <fullName evidence="1">Uncharacterized protein</fullName>
    </submittedName>
</protein>
<dbReference type="Proteomes" id="UP000299102">
    <property type="component" value="Unassembled WGS sequence"/>
</dbReference>
<dbReference type="AlphaFoldDB" id="A0A4C1UMF6"/>
<keyword evidence="2" id="KW-1185">Reference proteome</keyword>
<sequence>MFNTDSNSISIPYRYRAQGRGQGREINDRYERFGCISMRPKPPINYVYFEEKRDLDPGQNWTQIGLDSNLKQSGMRARRPRRSYLANYTWEEIKSQYANEQSAADEFRTQGTRGDHIQKRNRRFRHVNGPVSPAVSPQLRACVCANAGKWATVVTENTYHGRDLCRLSFHEREEISSL</sequence>
<gene>
    <name evidence="1" type="ORF">EVAR_102872_1</name>
</gene>
<comment type="caution">
    <text evidence="1">The sequence shown here is derived from an EMBL/GenBank/DDBJ whole genome shotgun (WGS) entry which is preliminary data.</text>
</comment>
<proteinExistence type="predicted"/>
<dbReference type="EMBL" id="BGZK01000196">
    <property type="protein sequence ID" value="GBP27618.1"/>
    <property type="molecule type" value="Genomic_DNA"/>
</dbReference>
<name>A0A4C1UMF6_EUMVA</name>
<organism evidence="1 2">
    <name type="scientific">Eumeta variegata</name>
    <name type="common">Bagworm moth</name>
    <name type="synonym">Eumeta japonica</name>
    <dbReference type="NCBI Taxonomy" id="151549"/>
    <lineage>
        <taxon>Eukaryota</taxon>
        <taxon>Metazoa</taxon>
        <taxon>Ecdysozoa</taxon>
        <taxon>Arthropoda</taxon>
        <taxon>Hexapoda</taxon>
        <taxon>Insecta</taxon>
        <taxon>Pterygota</taxon>
        <taxon>Neoptera</taxon>
        <taxon>Endopterygota</taxon>
        <taxon>Lepidoptera</taxon>
        <taxon>Glossata</taxon>
        <taxon>Ditrysia</taxon>
        <taxon>Tineoidea</taxon>
        <taxon>Psychidae</taxon>
        <taxon>Oiketicinae</taxon>
        <taxon>Eumeta</taxon>
    </lineage>
</organism>
<reference evidence="1 2" key="1">
    <citation type="journal article" date="2019" name="Commun. Biol.">
        <title>The bagworm genome reveals a unique fibroin gene that provides high tensile strength.</title>
        <authorList>
            <person name="Kono N."/>
            <person name="Nakamura H."/>
            <person name="Ohtoshi R."/>
            <person name="Tomita M."/>
            <person name="Numata K."/>
            <person name="Arakawa K."/>
        </authorList>
    </citation>
    <scope>NUCLEOTIDE SEQUENCE [LARGE SCALE GENOMIC DNA]</scope>
</reference>
<evidence type="ECO:0000313" key="1">
    <source>
        <dbReference type="EMBL" id="GBP27618.1"/>
    </source>
</evidence>
<evidence type="ECO:0000313" key="2">
    <source>
        <dbReference type="Proteomes" id="UP000299102"/>
    </source>
</evidence>